<dbReference type="OrthoDB" id="9808398at2"/>
<accession>A0A4V2R3D1</accession>
<dbReference type="Proteomes" id="UP000295277">
    <property type="component" value="Unassembled WGS sequence"/>
</dbReference>
<organism evidence="3 4">
    <name type="scientific">Rhodovulum steppense</name>
    <dbReference type="NCBI Taxonomy" id="540251"/>
    <lineage>
        <taxon>Bacteria</taxon>
        <taxon>Pseudomonadati</taxon>
        <taxon>Pseudomonadota</taxon>
        <taxon>Alphaproteobacteria</taxon>
        <taxon>Rhodobacterales</taxon>
        <taxon>Paracoccaceae</taxon>
        <taxon>Rhodovulum</taxon>
    </lineage>
</organism>
<evidence type="ECO:0000259" key="2">
    <source>
        <dbReference type="Pfam" id="PF00561"/>
    </source>
</evidence>
<keyword evidence="1" id="KW-0378">Hydrolase</keyword>
<evidence type="ECO:0000313" key="4">
    <source>
        <dbReference type="Proteomes" id="UP000295277"/>
    </source>
</evidence>
<evidence type="ECO:0000256" key="1">
    <source>
        <dbReference type="ARBA" id="ARBA00022801"/>
    </source>
</evidence>
<dbReference type="Pfam" id="PF00561">
    <property type="entry name" value="Abhydrolase_1"/>
    <property type="match status" value="1"/>
</dbReference>
<dbReference type="AlphaFoldDB" id="A0A4V2R3D1"/>
<dbReference type="PANTHER" id="PTHR46118">
    <property type="entry name" value="PROTEIN ABHD11"/>
    <property type="match status" value="1"/>
</dbReference>
<comment type="caution">
    <text evidence="3">The sequence shown here is derived from an EMBL/GenBank/DDBJ whole genome shotgun (WGS) entry which is preliminary data.</text>
</comment>
<gene>
    <name evidence="3" type="ORF">EV216_1356</name>
</gene>
<dbReference type="RefSeq" id="WP_132696724.1">
    <property type="nucleotide sequence ID" value="NZ_SLVM01000035.1"/>
</dbReference>
<protein>
    <submittedName>
        <fullName evidence="3">Pimeloyl-ACP methyl ester carboxylesterase</fullName>
    </submittedName>
</protein>
<dbReference type="PRINTS" id="PR00111">
    <property type="entry name" value="ABHYDROLASE"/>
</dbReference>
<reference evidence="3 4" key="1">
    <citation type="submission" date="2019-03" db="EMBL/GenBank/DDBJ databases">
        <title>Genomic Encyclopedia of Type Strains, Phase IV (KMG-IV): sequencing the most valuable type-strain genomes for metagenomic binning, comparative biology and taxonomic classification.</title>
        <authorList>
            <person name="Goeker M."/>
        </authorList>
    </citation>
    <scope>NUCLEOTIDE SEQUENCE [LARGE SCALE GENOMIC DNA]</scope>
    <source>
        <strain evidence="3 4">DSM 21153</strain>
    </source>
</reference>
<proteinExistence type="predicted"/>
<dbReference type="GO" id="GO:0016787">
    <property type="term" value="F:hydrolase activity"/>
    <property type="evidence" value="ECO:0007669"/>
    <property type="project" value="UniProtKB-KW"/>
</dbReference>
<evidence type="ECO:0000313" key="3">
    <source>
        <dbReference type="EMBL" id="TCM76180.1"/>
    </source>
</evidence>
<dbReference type="PANTHER" id="PTHR46118:SF4">
    <property type="entry name" value="PROTEIN ABHD11"/>
    <property type="match status" value="1"/>
</dbReference>
<dbReference type="SUPFAM" id="SSF53474">
    <property type="entry name" value="alpha/beta-Hydrolases"/>
    <property type="match status" value="1"/>
</dbReference>
<dbReference type="InterPro" id="IPR000073">
    <property type="entry name" value="AB_hydrolase_1"/>
</dbReference>
<sequence length="264" mass="28458">MLATQIHGTPTDAPPLLIAHGLFGSARNWGVIAKRLSDSRQVIAVDMRNHGDSPWASGHRYADLAADLAEVIAVHGGRADVLGHSMGGKAAMVLALTRPALVNRLVVADIAPVAYGHSQNHLIAAMRGLDLAALTHRGQADTALVAQISDPGVRAFLLQSLDLKARPPVWRLNLDVLEAEMDRITGWPEEIAGRFDGPALFLSGATSDYVRPEHRDRIKALFPTARFARIPGAGHWLHAEKPREFEAAVRAFLDAQMTGPSRPA</sequence>
<feature type="domain" description="AB hydrolase-1" evidence="2">
    <location>
        <begin position="14"/>
        <end position="242"/>
    </location>
</feature>
<dbReference type="Gene3D" id="3.40.50.1820">
    <property type="entry name" value="alpha/beta hydrolase"/>
    <property type="match status" value="1"/>
</dbReference>
<dbReference type="InterPro" id="IPR029058">
    <property type="entry name" value="AB_hydrolase_fold"/>
</dbReference>
<dbReference type="InterPro" id="IPR000639">
    <property type="entry name" value="Epox_hydrolase-like"/>
</dbReference>
<dbReference type="PRINTS" id="PR00412">
    <property type="entry name" value="EPOXHYDRLASE"/>
</dbReference>
<dbReference type="EMBL" id="SLVM01000035">
    <property type="protein sequence ID" value="TCM76180.1"/>
    <property type="molecule type" value="Genomic_DNA"/>
</dbReference>
<name>A0A4V2R3D1_9RHOB</name>
<keyword evidence="4" id="KW-1185">Reference proteome</keyword>